<dbReference type="PANTHER" id="PTHR10151">
    <property type="entry name" value="ECTONUCLEOTIDE PYROPHOSPHATASE/PHOSPHODIESTERASE"/>
    <property type="match status" value="1"/>
</dbReference>
<dbReference type="InterPro" id="IPR012710">
    <property type="entry name" value="Phosphonoacetate_hydro"/>
</dbReference>
<dbReference type="NCBIfam" id="TIGR02335">
    <property type="entry name" value="hydr_PhnA"/>
    <property type="match status" value="1"/>
</dbReference>
<dbReference type="OrthoDB" id="9771966at2"/>
<dbReference type="InterPro" id="IPR017850">
    <property type="entry name" value="Alkaline_phosphatase_core_sf"/>
</dbReference>
<evidence type="ECO:0000313" key="1">
    <source>
        <dbReference type="EMBL" id="AKJ69188.1"/>
    </source>
</evidence>
<dbReference type="Pfam" id="PF01663">
    <property type="entry name" value="Phosphodiest"/>
    <property type="match status" value="1"/>
</dbReference>
<dbReference type="Gene3D" id="3.40.720.10">
    <property type="entry name" value="Alkaline Phosphatase, subunit A"/>
    <property type="match status" value="1"/>
</dbReference>
<name>A0A0G3EQ31_9BURK</name>
<dbReference type="Gene3D" id="3.30.1360.110">
    <property type="entry name" value="Domain 2, Phosphonoacetate Hydrolase"/>
    <property type="match status" value="1"/>
</dbReference>
<dbReference type="AlphaFoldDB" id="A0A0G3EQ31"/>
<evidence type="ECO:0000313" key="2">
    <source>
        <dbReference type="Proteomes" id="UP000036700"/>
    </source>
</evidence>
<dbReference type="RefSeq" id="WP_047215085.1">
    <property type="nucleotide sequence ID" value="NZ_CP011568.3"/>
</dbReference>
<dbReference type="Proteomes" id="UP000036700">
    <property type="component" value="Chromosome"/>
</dbReference>
<dbReference type="STRING" id="445709.ABW99_14195"/>
<dbReference type="PANTHER" id="PTHR10151:SF120">
    <property type="entry name" value="BIS(5'-ADENOSYL)-TRIPHOSPHATASE"/>
    <property type="match status" value="1"/>
</dbReference>
<dbReference type="KEGG" id="ptx:ABW99_14195"/>
<keyword evidence="2" id="KW-1185">Reference proteome</keyword>
<keyword evidence="1" id="KW-0378">Hydrolase</keyword>
<accession>A0A0G3EQ31</accession>
<dbReference type="PATRIC" id="fig|445709.3.peg.3010"/>
<gene>
    <name evidence="1" type="ORF">ABW99_14195</name>
</gene>
<dbReference type="InterPro" id="IPR023116">
    <property type="entry name" value="Phosphonoacetate_hydro_insert"/>
</dbReference>
<protein>
    <submittedName>
        <fullName evidence="1">Phosphonoacetate hydrolase</fullName>
    </submittedName>
</protein>
<dbReference type="EMBL" id="CP011568">
    <property type="protein sequence ID" value="AKJ69188.1"/>
    <property type="molecule type" value="Genomic_DNA"/>
</dbReference>
<dbReference type="GO" id="GO:0047400">
    <property type="term" value="F:phosphonoacetate hydrolase activity"/>
    <property type="evidence" value="ECO:0007669"/>
    <property type="project" value="InterPro"/>
</dbReference>
<dbReference type="SUPFAM" id="SSF53649">
    <property type="entry name" value="Alkaline phosphatase-like"/>
    <property type="match status" value="1"/>
</dbReference>
<proteinExistence type="predicted"/>
<dbReference type="InterPro" id="IPR002591">
    <property type="entry name" value="Phosphodiest/P_Trfase"/>
</dbReference>
<reference evidence="2" key="1">
    <citation type="submission" date="2015-06" db="EMBL/GenBank/DDBJ databases">
        <authorList>
            <person name="Lim Y.L."/>
            <person name="Ee R."/>
            <person name="Yong D."/>
            <person name="How K.Y."/>
            <person name="Yin W.F."/>
            <person name="Chan K.G."/>
        </authorList>
    </citation>
    <scope>NUCLEOTIDE SEQUENCE [LARGE SCALE GENOMIC DNA]</scope>
    <source>
        <strain evidence="2">DSM 25325</strain>
    </source>
</reference>
<organism evidence="1 2">
    <name type="scientific">Pandoraea thiooxydans</name>
    <dbReference type="NCBI Taxonomy" id="445709"/>
    <lineage>
        <taxon>Bacteria</taxon>
        <taxon>Pseudomonadati</taxon>
        <taxon>Pseudomonadota</taxon>
        <taxon>Betaproteobacteria</taxon>
        <taxon>Burkholderiales</taxon>
        <taxon>Burkholderiaceae</taxon>
        <taxon>Pandoraea</taxon>
    </lineage>
</organism>
<sequence length="433" mass="45523">MNGSPGAAGVLFKEIVVNASRMIEVNGRSYRLPRQPTVIICVDGCQYEYLEAAAAAGVAPYIAQLLAGGAAFKGDCVVPSFTNPNNLSIVCGAPPVVHGICGNYFFDRGAEGGQGKEVMMNDPQYLRAGTVLAAAAAAGASVAVVTAKDKLRALLGHDMRGICFSAEKADQANLAANGIDDVPALVGMAVPDVYSAALSEFVFAAGVRLLQTRKIDLMYLSTTDYVQHKCAPGTEGANAFYAMMDKYLRRMDELGAVIGLTADHGMNAKHDAATGEPNVIYLQDLLDDWLGKGVGAGGARVILPITDPYVVHHGALGSYATVYLPAGLDAAEIRARLSALPGIELVLDNTEACARFELPPDRVGDLVIVSQQPVVLGTSAARHDLSGLSVPLRSHGGISEQTVPLLFNRPTAGIPGKTRLRNFDILDVALNHI</sequence>